<protein>
    <submittedName>
        <fullName evidence="2">Uncharacterized protein</fullName>
    </submittedName>
</protein>
<dbReference type="AlphaFoldDB" id="A0AAD4V1W9"/>
<reference evidence="2 3" key="1">
    <citation type="journal article" date="2022" name="G3 (Bethesda)">
        <title>Whole-genome sequence and methylome profiling of the almond [Prunus dulcis (Mill.) D.A. Webb] cultivar 'Nonpareil'.</title>
        <authorList>
            <person name="D'Amico-Willman K.M."/>
            <person name="Ouma W.Z."/>
            <person name="Meulia T."/>
            <person name="Sideli G.M."/>
            <person name="Gradziel T.M."/>
            <person name="Fresnedo-Ramirez J."/>
        </authorList>
    </citation>
    <scope>NUCLEOTIDE SEQUENCE [LARGE SCALE GENOMIC DNA]</scope>
    <source>
        <strain evidence="2">Clone GOH B32 T37-40</strain>
    </source>
</reference>
<evidence type="ECO:0000313" key="3">
    <source>
        <dbReference type="Proteomes" id="UP001054821"/>
    </source>
</evidence>
<evidence type="ECO:0000313" key="2">
    <source>
        <dbReference type="EMBL" id="KAI5317100.1"/>
    </source>
</evidence>
<proteinExistence type="predicted"/>
<comment type="caution">
    <text evidence="2">The sequence shown here is derived from an EMBL/GenBank/DDBJ whole genome shotgun (WGS) entry which is preliminary data.</text>
</comment>
<organism evidence="2 3">
    <name type="scientific">Prunus dulcis</name>
    <name type="common">Almond</name>
    <name type="synonym">Amygdalus dulcis</name>
    <dbReference type="NCBI Taxonomy" id="3755"/>
    <lineage>
        <taxon>Eukaryota</taxon>
        <taxon>Viridiplantae</taxon>
        <taxon>Streptophyta</taxon>
        <taxon>Embryophyta</taxon>
        <taxon>Tracheophyta</taxon>
        <taxon>Spermatophyta</taxon>
        <taxon>Magnoliopsida</taxon>
        <taxon>eudicotyledons</taxon>
        <taxon>Gunneridae</taxon>
        <taxon>Pentapetalae</taxon>
        <taxon>rosids</taxon>
        <taxon>fabids</taxon>
        <taxon>Rosales</taxon>
        <taxon>Rosaceae</taxon>
        <taxon>Amygdaloideae</taxon>
        <taxon>Amygdaleae</taxon>
        <taxon>Prunus</taxon>
    </lineage>
</organism>
<dbReference type="EMBL" id="JAJFAZ020000007">
    <property type="protein sequence ID" value="KAI5317100.1"/>
    <property type="molecule type" value="Genomic_DNA"/>
</dbReference>
<gene>
    <name evidence="2" type="ORF">L3X38_036807</name>
</gene>
<keyword evidence="1" id="KW-0472">Membrane</keyword>
<name>A0AAD4V1W9_PRUDU</name>
<sequence>MGYNTNSNICSLCPIRYYDHPKLFLKYLSYWLNQVGTLNNWVGLGSHHLHNVCEITRLSPENVHTSWEYNFNSFIAFFDSDVKILRSTDELLLLHYVFPDYEIFRGAQVFPKTVKALDGLLGWYYLVCQEKDNYLPLTLPTLERLFRQLFGFLRHGLVEGELASAFLVENEEMNGLGLGVVWLAGCPPLVGLSLLPFIAVGAPTFLKQAMNERVPRQKLMT</sequence>
<feature type="transmembrane region" description="Helical" evidence="1">
    <location>
        <begin position="180"/>
        <end position="206"/>
    </location>
</feature>
<keyword evidence="1" id="KW-0812">Transmembrane</keyword>
<keyword evidence="3" id="KW-1185">Reference proteome</keyword>
<keyword evidence="1" id="KW-1133">Transmembrane helix</keyword>
<accession>A0AAD4V1W9</accession>
<evidence type="ECO:0000256" key="1">
    <source>
        <dbReference type="SAM" id="Phobius"/>
    </source>
</evidence>
<dbReference type="Proteomes" id="UP001054821">
    <property type="component" value="Chromosome 7"/>
</dbReference>